<accession>A0ABS6TP15</accession>
<feature type="region of interest" description="Disordered" evidence="1">
    <location>
        <begin position="39"/>
        <end position="75"/>
    </location>
</feature>
<evidence type="ECO:0000256" key="1">
    <source>
        <dbReference type="SAM" id="MobiDB-lite"/>
    </source>
</evidence>
<evidence type="ECO:0000313" key="3">
    <source>
        <dbReference type="Proteomes" id="UP000735541"/>
    </source>
</evidence>
<keyword evidence="3" id="KW-1185">Reference proteome</keyword>
<evidence type="ECO:0000313" key="2">
    <source>
        <dbReference type="EMBL" id="MBV7670003.1"/>
    </source>
</evidence>
<dbReference type="EMBL" id="JAHUVW010000001">
    <property type="protein sequence ID" value="MBV7670003.1"/>
    <property type="molecule type" value="Genomic_DNA"/>
</dbReference>
<dbReference type="Proteomes" id="UP000735541">
    <property type="component" value="Unassembled WGS sequence"/>
</dbReference>
<name>A0ABS6TP15_STRHA</name>
<reference evidence="2 3" key="1">
    <citation type="submission" date="2021-07" db="EMBL/GenBank/DDBJ databases">
        <title>Sequencing Streptomyces halstedii LGO-A4 genome an citrus endophytic actinomycete.</title>
        <authorList>
            <person name="Samborskyy M."/>
            <person name="Scott N."/>
            <person name="Deglau R."/>
            <person name="Dickens S."/>
            <person name="Oliveira L.G."/>
        </authorList>
    </citation>
    <scope>NUCLEOTIDE SEQUENCE [LARGE SCALE GENOMIC DNA]</scope>
    <source>
        <strain evidence="2 3">LGO-A4</strain>
    </source>
</reference>
<gene>
    <name evidence="2" type="ORF">STHAL_11025</name>
</gene>
<comment type="caution">
    <text evidence="2">The sequence shown here is derived from an EMBL/GenBank/DDBJ whole genome shotgun (WGS) entry which is preliminary data.</text>
</comment>
<proteinExistence type="predicted"/>
<organism evidence="2 3">
    <name type="scientific">Streptomyces halstedii</name>
    <dbReference type="NCBI Taxonomy" id="1944"/>
    <lineage>
        <taxon>Bacteria</taxon>
        <taxon>Bacillati</taxon>
        <taxon>Actinomycetota</taxon>
        <taxon>Actinomycetes</taxon>
        <taxon>Kitasatosporales</taxon>
        <taxon>Streptomycetaceae</taxon>
        <taxon>Streptomyces</taxon>
    </lineage>
</organism>
<protein>
    <submittedName>
        <fullName evidence="2">Uncharacterized protein</fullName>
    </submittedName>
</protein>
<sequence length="75" mass="8431">MQGLGEVAGTTAGEGIRVSDDEIAALPITRHRFHGDWNYTLHPQQPMDTTPAAHQARPWRTDRLASRGVHFRTRN</sequence>